<dbReference type="Gene3D" id="1.10.3720.10">
    <property type="entry name" value="MetI-like"/>
    <property type="match status" value="1"/>
</dbReference>
<feature type="transmembrane region" description="Helical" evidence="7">
    <location>
        <begin position="97"/>
        <end position="119"/>
    </location>
</feature>
<sequence length="299" mass="31974">MDSFLGMPLLPLDAWIQDGVNVFVQHYRGLFQLLRLPVEQFLEWINQSLRAVPPALMIAVLGILGYVRRGTAFAAFCVVSAVLMGWLGFWAESMTSIGIVATSVAFAALLGVPIGILLAEHDGLWRLARPLLDVMQTTPSFVYLVPVVMLFGIGSVPGVIATIVFAIPPLVKLTYLGIKQVSPESIEAGEAFGASRAQLLFQVKLPLALDAIRAGINQTIMLAMVMSSVAAMIGAEGLGLVVLRGISRLDVGMAATGGLCLVLLALMLDGLTQGAEGERPARIFPSFPFRLRRTKTATA</sequence>
<dbReference type="PANTHER" id="PTHR47737:SF1">
    <property type="entry name" value="GLYCINE BETAINE_PROLINE BETAINE TRANSPORT SYSTEM PERMEASE PROTEIN PROW"/>
    <property type="match status" value="1"/>
</dbReference>
<keyword evidence="10" id="KW-1185">Reference proteome</keyword>
<keyword evidence="3" id="KW-1003">Cell membrane</keyword>
<dbReference type="RefSeq" id="WP_345248457.1">
    <property type="nucleotide sequence ID" value="NZ_BAABFO010000007.1"/>
</dbReference>
<gene>
    <name evidence="9" type="ORF">GCM10023144_17740</name>
</gene>
<evidence type="ECO:0000256" key="3">
    <source>
        <dbReference type="ARBA" id="ARBA00022475"/>
    </source>
</evidence>
<dbReference type="EMBL" id="BAABFO010000007">
    <property type="protein sequence ID" value="GAA4330234.1"/>
    <property type="molecule type" value="Genomic_DNA"/>
</dbReference>
<organism evidence="9 10">
    <name type="scientific">Pigmentiphaga soli</name>
    <dbReference type="NCBI Taxonomy" id="1007095"/>
    <lineage>
        <taxon>Bacteria</taxon>
        <taxon>Pseudomonadati</taxon>
        <taxon>Pseudomonadota</taxon>
        <taxon>Betaproteobacteria</taxon>
        <taxon>Burkholderiales</taxon>
        <taxon>Alcaligenaceae</taxon>
        <taxon>Pigmentiphaga</taxon>
    </lineage>
</organism>
<dbReference type="Proteomes" id="UP001501671">
    <property type="component" value="Unassembled WGS sequence"/>
</dbReference>
<evidence type="ECO:0000256" key="6">
    <source>
        <dbReference type="ARBA" id="ARBA00023136"/>
    </source>
</evidence>
<keyword evidence="5 7" id="KW-1133">Transmembrane helix</keyword>
<feature type="transmembrane region" description="Helical" evidence="7">
    <location>
        <begin position="72"/>
        <end position="91"/>
    </location>
</feature>
<dbReference type="CDD" id="cd06261">
    <property type="entry name" value="TM_PBP2"/>
    <property type="match status" value="1"/>
</dbReference>
<evidence type="ECO:0000256" key="4">
    <source>
        <dbReference type="ARBA" id="ARBA00022692"/>
    </source>
</evidence>
<comment type="caution">
    <text evidence="9">The sequence shown here is derived from an EMBL/GenBank/DDBJ whole genome shotgun (WGS) entry which is preliminary data.</text>
</comment>
<dbReference type="SUPFAM" id="SSF161098">
    <property type="entry name" value="MetI-like"/>
    <property type="match status" value="1"/>
</dbReference>
<evidence type="ECO:0000256" key="7">
    <source>
        <dbReference type="RuleBase" id="RU363032"/>
    </source>
</evidence>
<name>A0ABP8GUU4_9BURK</name>
<evidence type="ECO:0000313" key="10">
    <source>
        <dbReference type="Proteomes" id="UP001501671"/>
    </source>
</evidence>
<evidence type="ECO:0000256" key="1">
    <source>
        <dbReference type="ARBA" id="ARBA00004651"/>
    </source>
</evidence>
<evidence type="ECO:0000256" key="5">
    <source>
        <dbReference type="ARBA" id="ARBA00022989"/>
    </source>
</evidence>
<accession>A0ABP8GUU4</accession>
<proteinExistence type="inferred from homology"/>
<dbReference type="InterPro" id="IPR035906">
    <property type="entry name" value="MetI-like_sf"/>
</dbReference>
<feature type="domain" description="ABC transmembrane type-1" evidence="8">
    <location>
        <begin position="93"/>
        <end position="272"/>
    </location>
</feature>
<dbReference type="InterPro" id="IPR000515">
    <property type="entry name" value="MetI-like"/>
</dbReference>
<dbReference type="Pfam" id="PF00528">
    <property type="entry name" value="BPD_transp_1"/>
    <property type="match status" value="1"/>
</dbReference>
<protein>
    <recommendedName>
        <fullName evidence="8">ABC transmembrane type-1 domain-containing protein</fullName>
    </recommendedName>
</protein>
<dbReference type="PANTHER" id="PTHR47737">
    <property type="entry name" value="GLYCINE BETAINE/PROLINE BETAINE TRANSPORT SYSTEM PERMEASE PROTEIN PROW"/>
    <property type="match status" value="1"/>
</dbReference>
<feature type="transmembrane region" description="Helical" evidence="7">
    <location>
        <begin position="220"/>
        <end position="242"/>
    </location>
</feature>
<evidence type="ECO:0000259" key="8">
    <source>
        <dbReference type="PROSITE" id="PS50928"/>
    </source>
</evidence>
<keyword evidence="6 7" id="KW-0472">Membrane</keyword>
<keyword evidence="2 7" id="KW-0813">Transport</keyword>
<comment type="similarity">
    <text evidence="7">Belongs to the binding-protein-dependent transport system permease family.</text>
</comment>
<keyword evidence="4 7" id="KW-0812">Transmembrane</keyword>
<feature type="transmembrane region" description="Helical" evidence="7">
    <location>
        <begin position="140"/>
        <end position="167"/>
    </location>
</feature>
<dbReference type="PROSITE" id="PS50928">
    <property type="entry name" value="ABC_TM1"/>
    <property type="match status" value="1"/>
</dbReference>
<feature type="transmembrane region" description="Helical" evidence="7">
    <location>
        <begin position="249"/>
        <end position="268"/>
    </location>
</feature>
<evidence type="ECO:0000313" key="9">
    <source>
        <dbReference type="EMBL" id="GAA4330234.1"/>
    </source>
</evidence>
<evidence type="ECO:0000256" key="2">
    <source>
        <dbReference type="ARBA" id="ARBA00022448"/>
    </source>
</evidence>
<comment type="subcellular location">
    <subcellularLocation>
        <location evidence="1 7">Cell membrane</location>
        <topology evidence="1 7">Multi-pass membrane protein</topology>
    </subcellularLocation>
</comment>
<reference evidence="10" key="1">
    <citation type="journal article" date="2019" name="Int. J. Syst. Evol. Microbiol.">
        <title>The Global Catalogue of Microorganisms (GCM) 10K type strain sequencing project: providing services to taxonomists for standard genome sequencing and annotation.</title>
        <authorList>
            <consortium name="The Broad Institute Genomics Platform"/>
            <consortium name="The Broad Institute Genome Sequencing Center for Infectious Disease"/>
            <person name="Wu L."/>
            <person name="Ma J."/>
        </authorList>
    </citation>
    <scope>NUCLEOTIDE SEQUENCE [LARGE SCALE GENOMIC DNA]</scope>
    <source>
        <strain evidence="10">JCM 17666</strain>
    </source>
</reference>